<comment type="caution">
    <text evidence="2">The sequence shown here is derived from an EMBL/GenBank/DDBJ whole genome shotgun (WGS) entry which is preliminary data.</text>
</comment>
<feature type="region of interest" description="Disordered" evidence="1">
    <location>
        <begin position="1"/>
        <end position="193"/>
    </location>
</feature>
<evidence type="ECO:0000256" key="1">
    <source>
        <dbReference type="SAM" id="MobiDB-lite"/>
    </source>
</evidence>
<feature type="compositionally biased region" description="Basic and acidic residues" evidence="1">
    <location>
        <begin position="68"/>
        <end position="91"/>
    </location>
</feature>
<feature type="compositionally biased region" description="Polar residues" evidence="1">
    <location>
        <begin position="11"/>
        <end position="30"/>
    </location>
</feature>
<feature type="compositionally biased region" description="Polar residues" evidence="1">
    <location>
        <begin position="102"/>
        <end position="115"/>
    </location>
</feature>
<name>A0AAN8QMV3_9TELE</name>
<reference evidence="2 3" key="1">
    <citation type="submission" date="2021-04" db="EMBL/GenBank/DDBJ databases">
        <authorList>
            <person name="De Guttry C."/>
            <person name="Zahm M."/>
            <person name="Klopp C."/>
            <person name="Cabau C."/>
            <person name="Louis A."/>
            <person name="Berthelot C."/>
            <person name="Parey E."/>
            <person name="Roest Crollius H."/>
            <person name="Montfort J."/>
            <person name="Robinson-Rechavi M."/>
            <person name="Bucao C."/>
            <person name="Bouchez O."/>
            <person name="Gislard M."/>
            <person name="Lluch J."/>
            <person name="Milhes M."/>
            <person name="Lampietro C."/>
            <person name="Lopez Roques C."/>
            <person name="Donnadieu C."/>
            <person name="Braasch I."/>
            <person name="Desvignes T."/>
            <person name="Postlethwait J."/>
            <person name="Bobe J."/>
            <person name="Wedekind C."/>
            <person name="Guiguen Y."/>
        </authorList>
    </citation>
    <scope>NUCLEOTIDE SEQUENCE [LARGE SCALE GENOMIC DNA]</scope>
    <source>
        <strain evidence="2">Cs_M1</strain>
        <tissue evidence="2">Blood</tissue>
    </source>
</reference>
<sequence>MKEPAPVFAATRQSQKEPPTWASAPSQSTPVPVLLAPAVRREAHLPNGGALSSRASGSTGQEAVVQTSREDQGKPRVEAPRSEGLRLDSHRGLGGVDATGPAATTPSNSTPQAKHSTAEPRVTNSDKQVATSRKEQADKKKGESAQEVASAQKNTKRETSRVAAAGKDGTGSDKDSARHKQTKELPRGPANRK</sequence>
<feature type="compositionally biased region" description="Polar residues" evidence="1">
    <location>
        <begin position="122"/>
        <end position="131"/>
    </location>
</feature>
<proteinExistence type="predicted"/>
<dbReference type="AlphaFoldDB" id="A0AAN8QMV3"/>
<gene>
    <name evidence="2" type="ORF">J4Q44_G00239460</name>
</gene>
<feature type="compositionally biased region" description="Basic and acidic residues" evidence="1">
    <location>
        <begin position="170"/>
        <end position="186"/>
    </location>
</feature>
<keyword evidence="3" id="KW-1185">Reference proteome</keyword>
<accession>A0AAN8QMV3</accession>
<protein>
    <submittedName>
        <fullName evidence="2">Uncharacterized protein</fullName>
    </submittedName>
</protein>
<dbReference type="EMBL" id="JAGTTL010000022">
    <property type="protein sequence ID" value="KAK6305166.1"/>
    <property type="molecule type" value="Genomic_DNA"/>
</dbReference>
<evidence type="ECO:0000313" key="3">
    <source>
        <dbReference type="Proteomes" id="UP001356427"/>
    </source>
</evidence>
<evidence type="ECO:0000313" key="2">
    <source>
        <dbReference type="EMBL" id="KAK6305166.1"/>
    </source>
</evidence>
<organism evidence="2 3">
    <name type="scientific">Coregonus suidteri</name>
    <dbReference type="NCBI Taxonomy" id="861788"/>
    <lineage>
        <taxon>Eukaryota</taxon>
        <taxon>Metazoa</taxon>
        <taxon>Chordata</taxon>
        <taxon>Craniata</taxon>
        <taxon>Vertebrata</taxon>
        <taxon>Euteleostomi</taxon>
        <taxon>Actinopterygii</taxon>
        <taxon>Neopterygii</taxon>
        <taxon>Teleostei</taxon>
        <taxon>Protacanthopterygii</taxon>
        <taxon>Salmoniformes</taxon>
        <taxon>Salmonidae</taxon>
        <taxon>Coregoninae</taxon>
        <taxon>Coregonus</taxon>
    </lineage>
</organism>
<feature type="compositionally biased region" description="Basic and acidic residues" evidence="1">
    <location>
        <begin position="132"/>
        <end position="144"/>
    </location>
</feature>
<dbReference type="Proteomes" id="UP001356427">
    <property type="component" value="Unassembled WGS sequence"/>
</dbReference>
<feature type="compositionally biased region" description="Polar residues" evidence="1">
    <location>
        <begin position="53"/>
        <end position="67"/>
    </location>
</feature>